<dbReference type="Proteomes" id="UP000266915">
    <property type="component" value="Unassembled WGS sequence"/>
</dbReference>
<dbReference type="InterPro" id="IPR014048">
    <property type="entry name" value="MethylDNA_cys_MeTrfase_DNA-bd"/>
</dbReference>
<dbReference type="InterPro" id="IPR036388">
    <property type="entry name" value="WH-like_DNA-bd_sf"/>
</dbReference>
<reference evidence="10 11" key="1">
    <citation type="submission" date="2018-11" db="EMBL/GenBank/DDBJ databases">
        <title>Sequencing the genomes of 1000 actinobacteria strains.</title>
        <authorList>
            <person name="Klenk H.-P."/>
        </authorList>
    </citation>
    <scope>NUCLEOTIDE SEQUENCE [LARGE SCALE GENOMIC DNA]</scope>
    <source>
        <strain evidence="10 11">DSM 14012</strain>
    </source>
</reference>
<evidence type="ECO:0000256" key="3">
    <source>
        <dbReference type="ARBA" id="ARBA00011918"/>
    </source>
</evidence>
<evidence type="ECO:0000256" key="7">
    <source>
        <dbReference type="ARBA" id="ARBA00023204"/>
    </source>
</evidence>
<dbReference type="SUPFAM" id="SSF46767">
    <property type="entry name" value="Methylated DNA-protein cysteine methyltransferase, C-terminal domain"/>
    <property type="match status" value="1"/>
</dbReference>
<dbReference type="Gene3D" id="1.10.10.10">
    <property type="entry name" value="Winged helix-like DNA-binding domain superfamily/Winged helix DNA-binding domain"/>
    <property type="match status" value="1"/>
</dbReference>
<accession>A0A3N2C452</accession>
<organism evidence="10 11">
    <name type="scientific">Plantibacter flavus</name>
    <dbReference type="NCBI Taxonomy" id="150123"/>
    <lineage>
        <taxon>Bacteria</taxon>
        <taxon>Bacillati</taxon>
        <taxon>Actinomycetota</taxon>
        <taxon>Actinomycetes</taxon>
        <taxon>Micrococcales</taxon>
        <taxon>Microbacteriaceae</taxon>
        <taxon>Plantibacter</taxon>
    </lineage>
</organism>
<dbReference type="AlphaFoldDB" id="A0A3N2C452"/>
<comment type="caution">
    <text evidence="10">The sequence shown here is derived from an EMBL/GenBank/DDBJ whole genome shotgun (WGS) entry which is preliminary data.</text>
</comment>
<dbReference type="PANTHER" id="PTHR10815">
    <property type="entry name" value="METHYLATED-DNA--PROTEIN-CYSTEINE METHYLTRANSFERASE"/>
    <property type="match status" value="1"/>
</dbReference>
<feature type="domain" description="Methylated-DNA-[protein]-cysteine S-methyltransferase DNA binding" evidence="9">
    <location>
        <begin position="96"/>
        <end position="178"/>
    </location>
</feature>
<comment type="catalytic activity">
    <reaction evidence="1">
        <text>a 4-O-methyl-thymidine in DNA + L-cysteinyl-[protein] = a thymidine in DNA + S-methyl-L-cysteinyl-[protein]</text>
        <dbReference type="Rhea" id="RHEA:53428"/>
        <dbReference type="Rhea" id="RHEA-COMP:10131"/>
        <dbReference type="Rhea" id="RHEA-COMP:10132"/>
        <dbReference type="Rhea" id="RHEA-COMP:13555"/>
        <dbReference type="Rhea" id="RHEA-COMP:13556"/>
        <dbReference type="ChEBI" id="CHEBI:29950"/>
        <dbReference type="ChEBI" id="CHEBI:82612"/>
        <dbReference type="ChEBI" id="CHEBI:137386"/>
        <dbReference type="ChEBI" id="CHEBI:137387"/>
        <dbReference type="EC" id="2.1.1.63"/>
    </reaction>
</comment>
<dbReference type="PANTHER" id="PTHR10815:SF13">
    <property type="entry name" value="METHYLATED-DNA--PROTEIN-CYSTEINE METHYLTRANSFERASE"/>
    <property type="match status" value="1"/>
</dbReference>
<dbReference type="NCBIfam" id="TIGR00589">
    <property type="entry name" value="ogt"/>
    <property type="match status" value="1"/>
</dbReference>
<dbReference type="GO" id="GO:0006281">
    <property type="term" value="P:DNA repair"/>
    <property type="evidence" value="ECO:0007669"/>
    <property type="project" value="UniProtKB-KW"/>
</dbReference>
<dbReference type="Gene3D" id="3.30.160.70">
    <property type="entry name" value="Methylated DNA-protein cysteine methyltransferase domain"/>
    <property type="match status" value="1"/>
</dbReference>
<evidence type="ECO:0000256" key="1">
    <source>
        <dbReference type="ARBA" id="ARBA00001286"/>
    </source>
</evidence>
<dbReference type="PROSITE" id="PS00374">
    <property type="entry name" value="MGMT"/>
    <property type="match status" value="1"/>
</dbReference>
<dbReference type="Pfam" id="PF01035">
    <property type="entry name" value="DNA_binding_1"/>
    <property type="match status" value="1"/>
</dbReference>
<protein>
    <recommendedName>
        <fullName evidence="3">methylated-DNA--[protein]-cysteine S-methyltransferase</fullName>
        <ecNumber evidence="3">2.1.1.63</ecNumber>
    </recommendedName>
</protein>
<keyword evidence="6" id="KW-0227">DNA damage</keyword>
<evidence type="ECO:0000313" key="11">
    <source>
        <dbReference type="Proteomes" id="UP000266915"/>
    </source>
</evidence>
<evidence type="ECO:0000256" key="6">
    <source>
        <dbReference type="ARBA" id="ARBA00022763"/>
    </source>
</evidence>
<dbReference type="FunFam" id="1.10.10.10:FF:000214">
    <property type="entry name" value="Methylated-DNA--protein-cysteine methyltransferase"/>
    <property type="match status" value="1"/>
</dbReference>
<sequence length="182" mass="19323">MTTHLTITDPVLPCSAIADPAAEGFLRMPTPVGRIELRSVDDAVSAVRFEHHGRLPLDGVDERPSAVLLDAAEQIDEYFRGRRTVFDLPLVTTGTPFQQAVWSALGEVPFGDSIGYGALAAAAGAPQGGRAAGQAVRANTIALLIPCHRVLGTGRIVTGYSGGDGPATKRWLLDHEGIPYRR</sequence>
<evidence type="ECO:0000313" key="10">
    <source>
        <dbReference type="EMBL" id="ROR82298.1"/>
    </source>
</evidence>
<name>A0A3N2C452_9MICO</name>
<dbReference type="RefSeq" id="WP_234994136.1">
    <property type="nucleotide sequence ID" value="NZ_FXAP01000005.1"/>
</dbReference>
<dbReference type="CDD" id="cd06445">
    <property type="entry name" value="ATase"/>
    <property type="match status" value="1"/>
</dbReference>
<dbReference type="InterPro" id="IPR001497">
    <property type="entry name" value="MethylDNA_cys_MeTrfase_AS"/>
</dbReference>
<dbReference type="EC" id="2.1.1.63" evidence="3"/>
<evidence type="ECO:0000259" key="9">
    <source>
        <dbReference type="Pfam" id="PF01035"/>
    </source>
</evidence>
<keyword evidence="4 10" id="KW-0489">Methyltransferase</keyword>
<evidence type="ECO:0000256" key="5">
    <source>
        <dbReference type="ARBA" id="ARBA00022679"/>
    </source>
</evidence>
<evidence type="ECO:0000256" key="8">
    <source>
        <dbReference type="ARBA" id="ARBA00049348"/>
    </source>
</evidence>
<comment type="similarity">
    <text evidence="2">Belongs to the MGMT family.</text>
</comment>
<keyword evidence="11" id="KW-1185">Reference proteome</keyword>
<evidence type="ECO:0000256" key="4">
    <source>
        <dbReference type="ARBA" id="ARBA00022603"/>
    </source>
</evidence>
<dbReference type="InterPro" id="IPR036217">
    <property type="entry name" value="MethylDNA_cys_MeTrfase_DNAb"/>
</dbReference>
<dbReference type="GO" id="GO:0032259">
    <property type="term" value="P:methylation"/>
    <property type="evidence" value="ECO:0007669"/>
    <property type="project" value="UniProtKB-KW"/>
</dbReference>
<proteinExistence type="inferred from homology"/>
<dbReference type="InterPro" id="IPR036631">
    <property type="entry name" value="MGMT_N_sf"/>
</dbReference>
<comment type="catalytic activity">
    <reaction evidence="8">
        <text>a 6-O-methyl-2'-deoxyguanosine in DNA + L-cysteinyl-[protein] = S-methyl-L-cysteinyl-[protein] + a 2'-deoxyguanosine in DNA</text>
        <dbReference type="Rhea" id="RHEA:24000"/>
        <dbReference type="Rhea" id="RHEA-COMP:10131"/>
        <dbReference type="Rhea" id="RHEA-COMP:10132"/>
        <dbReference type="Rhea" id="RHEA-COMP:11367"/>
        <dbReference type="Rhea" id="RHEA-COMP:11368"/>
        <dbReference type="ChEBI" id="CHEBI:29950"/>
        <dbReference type="ChEBI" id="CHEBI:82612"/>
        <dbReference type="ChEBI" id="CHEBI:85445"/>
        <dbReference type="ChEBI" id="CHEBI:85448"/>
        <dbReference type="EC" id="2.1.1.63"/>
    </reaction>
</comment>
<dbReference type="EMBL" id="RKHL01000001">
    <property type="protein sequence ID" value="ROR82298.1"/>
    <property type="molecule type" value="Genomic_DNA"/>
</dbReference>
<evidence type="ECO:0000256" key="2">
    <source>
        <dbReference type="ARBA" id="ARBA00008711"/>
    </source>
</evidence>
<dbReference type="SUPFAM" id="SSF53155">
    <property type="entry name" value="Methylated DNA-protein cysteine methyltransferase domain"/>
    <property type="match status" value="1"/>
</dbReference>
<keyword evidence="5 10" id="KW-0808">Transferase</keyword>
<gene>
    <name evidence="10" type="ORF">EDD42_2386</name>
</gene>
<keyword evidence="7" id="KW-0234">DNA repair</keyword>
<dbReference type="GO" id="GO:0003908">
    <property type="term" value="F:methylated-DNA-[protein]-cysteine S-methyltransferase activity"/>
    <property type="evidence" value="ECO:0007669"/>
    <property type="project" value="UniProtKB-EC"/>
</dbReference>